<dbReference type="Proteomes" id="UP000193144">
    <property type="component" value="Unassembled WGS sequence"/>
</dbReference>
<dbReference type="AlphaFoldDB" id="A0A1Y1ZSE3"/>
<evidence type="ECO:0000313" key="1">
    <source>
        <dbReference type="EMBL" id="ORY13156.1"/>
    </source>
</evidence>
<keyword evidence="2" id="KW-1185">Reference proteome</keyword>
<proteinExistence type="predicted"/>
<comment type="caution">
    <text evidence="1">The sequence shown here is derived from an EMBL/GenBank/DDBJ whole genome shotgun (WGS) entry which is preliminary data.</text>
</comment>
<gene>
    <name evidence="1" type="ORF">BCR34DRAFT_275240</name>
</gene>
<name>A0A1Y1ZSE3_9PLEO</name>
<organism evidence="1 2">
    <name type="scientific">Clohesyomyces aquaticus</name>
    <dbReference type="NCBI Taxonomy" id="1231657"/>
    <lineage>
        <taxon>Eukaryota</taxon>
        <taxon>Fungi</taxon>
        <taxon>Dikarya</taxon>
        <taxon>Ascomycota</taxon>
        <taxon>Pezizomycotina</taxon>
        <taxon>Dothideomycetes</taxon>
        <taxon>Pleosporomycetidae</taxon>
        <taxon>Pleosporales</taxon>
        <taxon>Lindgomycetaceae</taxon>
        <taxon>Clohesyomyces</taxon>
    </lineage>
</organism>
<sequence length="127" mass="14376">MLHSKIRMYQIQASNIIPELPARSTKVCFLVCLKYSGVAAAVAIILHERRSKKIPLQLPTIYHTSGSQQLLVETKKASQCEQIRADTTANTRVWNIYHSDNPCKQLASQSNVRIHRGNVVQVKRKPL</sequence>
<dbReference type="EMBL" id="MCFA01000044">
    <property type="protein sequence ID" value="ORY13156.1"/>
    <property type="molecule type" value="Genomic_DNA"/>
</dbReference>
<reference evidence="1 2" key="1">
    <citation type="submission" date="2016-07" db="EMBL/GenBank/DDBJ databases">
        <title>Pervasive Adenine N6-methylation of Active Genes in Fungi.</title>
        <authorList>
            <consortium name="DOE Joint Genome Institute"/>
            <person name="Mondo S.J."/>
            <person name="Dannebaum R.O."/>
            <person name="Kuo R.C."/>
            <person name="Labutti K."/>
            <person name="Haridas S."/>
            <person name="Kuo A."/>
            <person name="Salamov A."/>
            <person name="Ahrendt S.R."/>
            <person name="Lipzen A."/>
            <person name="Sullivan W."/>
            <person name="Andreopoulos W.B."/>
            <person name="Clum A."/>
            <person name="Lindquist E."/>
            <person name="Daum C."/>
            <person name="Ramamoorthy G.K."/>
            <person name="Gryganskyi A."/>
            <person name="Culley D."/>
            <person name="Magnuson J.K."/>
            <person name="James T.Y."/>
            <person name="O'Malley M.A."/>
            <person name="Stajich J.E."/>
            <person name="Spatafora J.W."/>
            <person name="Visel A."/>
            <person name="Grigoriev I.V."/>
        </authorList>
    </citation>
    <scope>NUCLEOTIDE SEQUENCE [LARGE SCALE GENOMIC DNA]</scope>
    <source>
        <strain evidence="1 2">CBS 115471</strain>
    </source>
</reference>
<accession>A0A1Y1ZSE3</accession>
<evidence type="ECO:0000313" key="2">
    <source>
        <dbReference type="Proteomes" id="UP000193144"/>
    </source>
</evidence>
<protein>
    <submittedName>
        <fullName evidence="1">Uncharacterized protein</fullName>
    </submittedName>
</protein>